<evidence type="ECO:0000313" key="5">
    <source>
        <dbReference type="EMBL" id="ODM09035.1"/>
    </source>
</evidence>
<evidence type="ECO:0000259" key="4">
    <source>
        <dbReference type="PROSITE" id="PS01124"/>
    </source>
</evidence>
<reference evidence="5 6" key="1">
    <citation type="submission" date="2016-07" db="EMBL/GenBank/DDBJ databases">
        <title>Characterization of isolates of Eisenbergiella tayi derived from blood cultures, using whole genome sequencing.</title>
        <authorList>
            <person name="Burdz T."/>
            <person name="Wiebe D."/>
            <person name="Huynh C."/>
            <person name="Bernard K."/>
        </authorList>
    </citation>
    <scope>NUCLEOTIDE SEQUENCE [LARGE SCALE GENOMIC DNA]</scope>
    <source>
        <strain evidence="5 6">NML 110608</strain>
    </source>
</reference>
<dbReference type="Pfam" id="PF12833">
    <property type="entry name" value="HTH_18"/>
    <property type="match status" value="1"/>
</dbReference>
<dbReference type="Gene3D" id="1.10.10.60">
    <property type="entry name" value="Homeodomain-like"/>
    <property type="match status" value="2"/>
</dbReference>
<feature type="domain" description="HTH araC/xylS-type" evidence="4">
    <location>
        <begin position="140"/>
        <end position="238"/>
    </location>
</feature>
<keyword evidence="1" id="KW-0805">Transcription regulation</keyword>
<evidence type="ECO:0000256" key="2">
    <source>
        <dbReference type="ARBA" id="ARBA00023125"/>
    </source>
</evidence>
<evidence type="ECO:0000256" key="1">
    <source>
        <dbReference type="ARBA" id="ARBA00023015"/>
    </source>
</evidence>
<proteinExistence type="predicted"/>
<dbReference type="InterPro" id="IPR018062">
    <property type="entry name" value="HTH_AraC-typ_CS"/>
</dbReference>
<evidence type="ECO:0000256" key="3">
    <source>
        <dbReference type="ARBA" id="ARBA00023163"/>
    </source>
</evidence>
<accession>A0A1E3AJS3</accession>
<name>A0A1E3AJS3_9FIRM</name>
<evidence type="ECO:0000313" key="6">
    <source>
        <dbReference type="Proteomes" id="UP000094067"/>
    </source>
</evidence>
<dbReference type="RefSeq" id="WP_069151228.1">
    <property type="nucleotide sequence ID" value="NZ_MCGH01000001.1"/>
</dbReference>
<dbReference type="SMART" id="SM00342">
    <property type="entry name" value="HTH_ARAC"/>
    <property type="match status" value="1"/>
</dbReference>
<organism evidence="5 6">
    <name type="scientific">Eisenbergiella tayi</name>
    <dbReference type="NCBI Taxonomy" id="1432052"/>
    <lineage>
        <taxon>Bacteria</taxon>
        <taxon>Bacillati</taxon>
        <taxon>Bacillota</taxon>
        <taxon>Clostridia</taxon>
        <taxon>Lachnospirales</taxon>
        <taxon>Lachnospiraceae</taxon>
        <taxon>Eisenbergiella</taxon>
    </lineage>
</organism>
<dbReference type="SUPFAM" id="SSF46689">
    <property type="entry name" value="Homeodomain-like"/>
    <property type="match status" value="2"/>
</dbReference>
<keyword evidence="3" id="KW-0804">Transcription</keyword>
<dbReference type="InterPro" id="IPR009057">
    <property type="entry name" value="Homeodomain-like_sf"/>
</dbReference>
<dbReference type="InterPro" id="IPR018060">
    <property type="entry name" value="HTH_AraC"/>
</dbReference>
<dbReference type="GO" id="GO:0003700">
    <property type="term" value="F:DNA-binding transcription factor activity"/>
    <property type="evidence" value="ECO:0007669"/>
    <property type="project" value="InterPro"/>
</dbReference>
<dbReference type="PANTHER" id="PTHR43280:SF28">
    <property type="entry name" value="HTH-TYPE TRANSCRIPTIONAL ACTIVATOR RHAS"/>
    <property type="match status" value="1"/>
</dbReference>
<dbReference type="PANTHER" id="PTHR43280">
    <property type="entry name" value="ARAC-FAMILY TRANSCRIPTIONAL REGULATOR"/>
    <property type="match status" value="1"/>
</dbReference>
<dbReference type="PROSITE" id="PS01124">
    <property type="entry name" value="HTH_ARAC_FAMILY_2"/>
    <property type="match status" value="1"/>
</dbReference>
<gene>
    <name evidence="5" type="primary">rhaS_2</name>
    <name evidence="5" type="ORF">BEI61_00664</name>
</gene>
<dbReference type="PRINTS" id="PR00032">
    <property type="entry name" value="HTHARAC"/>
</dbReference>
<dbReference type="GO" id="GO:0043565">
    <property type="term" value="F:sequence-specific DNA binding"/>
    <property type="evidence" value="ECO:0007669"/>
    <property type="project" value="InterPro"/>
</dbReference>
<dbReference type="InterPro" id="IPR020449">
    <property type="entry name" value="Tscrpt_reg_AraC-type_HTH"/>
</dbReference>
<keyword evidence="2" id="KW-0238">DNA-binding</keyword>
<sequence length="243" mass="27591">MSADNSVHDHLTNEEYNMACEVWYHAELVLKQCVEAGDDAGALDALDTLKEAVYRRFQPILTHRELASTLLGILGGILHFACRDAGLPPAYLTLMILWQKETFTAVRTQEEWLRSLKDCIRYACELVRSFSLPSCGPLIRRCIALIQQGLTEELHAEALAGELGVTRPYLSSQFKKETGKTLTEYINAERIKLARHYLRQGRLSVTQVALLCGYSDPNYFGRIFRRLEGLPPRAFAEQYRLPV</sequence>
<dbReference type="AlphaFoldDB" id="A0A1E3AJS3"/>
<dbReference type="EMBL" id="MCGH01000001">
    <property type="protein sequence ID" value="ODM09035.1"/>
    <property type="molecule type" value="Genomic_DNA"/>
</dbReference>
<dbReference type="PROSITE" id="PS00041">
    <property type="entry name" value="HTH_ARAC_FAMILY_1"/>
    <property type="match status" value="1"/>
</dbReference>
<comment type="caution">
    <text evidence="5">The sequence shown here is derived from an EMBL/GenBank/DDBJ whole genome shotgun (WGS) entry which is preliminary data.</text>
</comment>
<dbReference type="Proteomes" id="UP000094067">
    <property type="component" value="Unassembled WGS sequence"/>
</dbReference>
<protein>
    <submittedName>
        <fullName evidence="5">HTH-type transcriptional activator RhaS</fullName>
    </submittedName>
</protein>